<evidence type="ECO:0000313" key="14">
    <source>
        <dbReference type="Proteomes" id="UP000550707"/>
    </source>
</evidence>
<feature type="compositionally biased region" description="Polar residues" evidence="11">
    <location>
        <begin position="210"/>
        <end position="232"/>
    </location>
</feature>
<dbReference type="EMBL" id="JACASF010000001">
    <property type="protein sequence ID" value="KAF6502355.1"/>
    <property type="molecule type" value="Genomic_DNA"/>
</dbReference>
<evidence type="ECO:0000256" key="9">
    <source>
        <dbReference type="PROSITE-ProRule" id="PRU00175"/>
    </source>
</evidence>
<dbReference type="GO" id="GO:0019789">
    <property type="term" value="F:SUMO transferase activity"/>
    <property type="evidence" value="ECO:0007669"/>
    <property type="project" value="InterPro"/>
</dbReference>
<organism evidence="13 14">
    <name type="scientific">Molossus molossus</name>
    <name type="common">Pallas' mastiff bat</name>
    <name type="synonym">Vespertilio molossus</name>
    <dbReference type="NCBI Taxonomy" id="27622"/>
    <lineage>
        <taxon>Eukaryota</taxon>
        <taxon>Metazoa</taxon>
        <taxon>Chordata</taxon>
        <taxon>Craniata</taxon>
        <taxon>Vertebrata</taxon>
        <taxon>Euteleostomi</taxon>
        <taxon>Mammalia</taxon>
        <taxon>Eutheria</taxon>
        <taxon>Laurasiatheria</taxon>
        <taxon>Chiroptera</taxon>
        <taxon>Yangochiroptera</taxon>
        <taxon>Molossidae</taxon>
        <taxon>Molossus</taxon>
    </lineage>
</organism>
<evidence type="ECO:0000259" key="12">
    <source>
        <dbReference type="PROSITE" id="PS50089"/>
    </source>
</evidence>
<dbReference type="PANTHER" id="PTHR22663">
    <property type="entry name" value="RING FINGER PROTEIN NARYA-RELATED"/>
    <property type="match status" value="1"/>
</dbReference>
<evidence type="ECO:0000256" key="4">
    <source>
        <dbReference type="ARBA" id="ARBA00023254"/>
    </source>
</evidence>
<evidence type="ECO:0000256" key="5">
    <source>
        <dbReference type="ARBA" id="ARBA00059057"/>
    </source>
</evidence>
<evidence type="ECO:0000256" key="11">
    <source>
        <dbReference type="SAM" id="MobiDB-lite"/>
    </source>
</evidence>
<dbReference type="PANTHER" id="PTHR22663:SF21">
    <property type="entry name" value="E3 SUMO-PROTEIN LIGASE RNF212-RELATED"/>
    <property type="match status" value="1"/>
</dbReference>
<sequence>MASWVFCNRCFRPPSQAARFSLTSCGHVYCAGCLSRGKKDECLICKVPCHTVLLSKHTDPGIQALFMDIDSLCKTYSRETSQISEFQEKHRKRLLAFYREKISRLEEALRKSALRVEQLQSMRLSQHTAFSTMNNTVSTPPAAPSGQLLPPPGPSASERVEPMEVDLTPSPTRRPELAAGPTRISLISPPRDGRMGVPPAALSLARPAGSVSSLGPQQFRPTPGHTSLSQAPRISPLQMPRQGSSHSLGPQAAGGAGGGGSPAPARPPISISGLLQRQQLGSASLGGFSLRR</sequence>
<dbReference type="PROSITE" id="PS00518">
    <property type="entry name" value="ZF_RING_1"/>
    <property type="match status" value="1"/>
</dbReference>
<comment type="caution">
    <text evidence="13">The sequence shown here is derived from an EMBL/GenBank/DDBJ whole genome shotgun (WGS) entry which is preliminary data.</text>
</comment>
<dbReference type="InterPro" id="IPR001841">
    <property type="entry name" value="Znf_RING"/>
</dbReference>
<dbReference type="GO" id="GO:0016925">
    <property type="term" value="P:protein sumoylation"/>
    <property type="evidence" value="ECO:0007669"/>
    <property type="project" value="TreeGrafter"/>
</dbReference>
<feature type="region of interest" description="Disordered" evidence="11">
    <location>
        <begin position="133"/>
        <end position="292"/>
    </location>
</feature>
<keyword evidence="14" id="KW-1185">Reference proteome</keyword>
<feature type="coiled-coil region" evidence="10">
    <location>
        <begin position="95"/>
        <end position="122"/>
    </location>
</feature>
<dbReference type="PROSITE" id="PS50089">
    <property type="entry name" value="ZF_RING_2"/>
    <property type="match status" value="1"/>
</dbReference>
<dbReference type="GO" id="GO:0007129">
    <property type="term" value="P:homologous chromosome pairing at meiosis"/>
    <property type="evidence" value="ECO:0007669"/>
    <property type="project" value="TreeGrafter"/>
</dbReference>
<comment type="function">
    <text evidence="5">SUMO E3 ligase that acts as a regulator of crossing-over during meiosis: required to couple chromosome synapsis to the formation of crossover-specific recombination complexes. Localizes to recombination sites and stabilizes meiosis-specific recombination factors, such as MutS-gamma complex proteins (MSH4 and MSH5) and TEX11. May mediate sumoylation of target proteins MSH4 and/or MSH5, leading to enhance their binding to recombination sites. Acts as a limiting factor for crossover designation and/or reinforcement and plays an antagonist role with CCNB1IP1/HEI10 in the regulation of meiotic recombination.</text>
</comment>
<proteinExistence type="predicted"/>
<keyword evidence="4" id="KW-0469">Meiosis</keyword>
<dbReference type="Pfam" id="PF14634">
    <property type="entry name" value="zf-RING_5"/>
    <property type="match status" value="1"/>
</dbReference>
<evidence type="ECO:0000256" key="3">
    <source>
        <dbReference type="ARBA" id="ARBA00022833"/>
    </source>
</evidence>
<dbReference type="InParanoid" id="A0A7J8K176"/>
<evidence type="ECO:0000256" key="10">
    <source>
        <dbReference type="SAM" id="Coils"/>
    </source>
</evidence>
<feature type="compositionally biased region" description="Gly residues" evidence="11">
    <location>
        <begin position="252"/>
        <end position="261"/>
    </location>
</feature>
<dbReference type="AlphaFoldDB" id="A0A7J8K176"/>
<evidence type="ECO:0000256" key="6">
    <source>
        <dbReference type="ARBA" id="ARBA00074434"/>
    </source>
</evidence>
<name>A0A7J8K176_MOLMO</name>
<keyword evidence="1" id="KW-0479">Metal-binding</keyword>
<evidence type="ECO:0000256" key="1">
    <source>
        <dbReference type="ARBA" id="ARBA00022723"/>
    </source>
</evidence>
<evidence type="ECO:0000256" key="7">
    <source>
        <dbReference type="ARBA" id="ARBA00080634"/>
    </source>
</evidence>
<dbReference type="InterPro" id="IPR017907">
    <property type="entry name" value="Znf_RING_CS"/>
</dbReference>
<evidence type="ECO:0000313" key="13">
    <source>
        <dbReference type="EMBL" id="KAF6502355.1"/>
    </source>
</evidence>
<evidence type="ECO:0000256" key="8">
    <source>
        <dbReference type="ARBA" id="ARBA00083473"/>
    </source>
</evidence>
<keyword evidence="2 9" id="KW-0863">Zinc-finger</keyword>
<accession>A0A7J8K176</accession>
<dbReference type="GO" id="GO:0008270">
    <property type="term" value="F:zinc ion binding"/>
    <property type="evidence" value="ECO:0007669"/>
    <property type="project" value="UniProtKB-KW"/>
</dbReference>
<dbReference type="CDD" id="cd16746">
    <property type="entry name" value="RING-HC_RNF212"/>
    <property type="match status" value="1"/>
</dbReference>
<gene>
    <name evidence="13" type="ORF">HJG59_015723</name>
</gene>
<keyword evidence="3" id="KW-0862">Zinc</keyword>
<feature type="domain" description="RING-type" evidence="12">
    <location>
        <begin position="7"/>
        <end position="46"/>
    </location>
</feature>
<dbReference type="FunFam" id="3.30.40.10:FF:000839">
    <property type="entry name" value="Ring finger protein 212"/>
    <property type="match status" value="1"/>
</dbReference>
<evidence type="ECO:0000256" key="2">
    <source>
        <dbReference type="ARBA" id="ARBA00022771"/>
    </source>
</evidence>
<keyword evidence="10" id="KW-0175">Coiled coil</keyword>
<dbReference type="GO" id="GO:0007131">
    <property type="term" value="P:reciprocal meiotic recombination"/>
    <property type="evidence" value="ECO:0007669"/>
    <property type="project" value="InterPro"/>
</dbReference>
<dbReference type="Proteomes" id="UP000550707">
    <property type="component" value="Unassembled WGS sequence"/>
</dbReference>
<dbReference type="InterPro" id="IPR042123">
    <property type="entry name" value="Zip3/RNF212-like"/>
</dbReference>
<dbReference type="GO" id="GO:0000795">
    <property type="term" value="C:synaptonemal complex"/>
    <property type="evidence" value="ECO:0007669"/>
    <property type="project" value="InterPro"/>
</dbReference>
<reference evidence="13 14" key="1">
    <citation type="journal article" date="2020" name="Nature">
        <title>Six reference-quality genomes reveal evolution of bat adaptations.</title>
        <authorList>
            <person name="Jebb D."/>
            <person name="Huang Z."/>
            <person name="Pippel M."/>
            <person name="Hughes G.M."/>
            <person name="Lavrichenko K."/>
            <person name="Devanna P."/>
            <person name="Winkler S."/>
            <person name="Jermiin L.S."/>
            <person name="Skirmuntt E.C."/>
            <person name="Katzourakis A."/>
            <person name="Burkitt-Gray L."/>
            <person name="Ray D.A."/>
            <person name="Sullivan K.A.M."/>
            <person name="Roscito J.G."/>
            <person name="Kirilenko B.M."/>
            <person name="Davalos L.M."/>
            <person name="Corthals A.P."/>
            <person name="Power M.L."/>
            <person name="Jones G."/>
            <person name="Ransome R.D."/>
            <person name="Dechmann D.K.N."/>
            <person name="Locatelli A.G."/>
            <person name="Puechmaille S.J."/>
            <person name="Fedrigo O."/>
            <person name="Jarvis E.D."/>
            <person name="Hiller M."/>
            <person name="Vernes S.C."/>
            <person name="Myers E.W."/>
            <person name="Teeling E.C."/>
        </authorList>
    </citation>
    <scope>NUCLEOTIDE SEQUENCE [LARGE SCALE GENOMIC DNA]</scope>
    <source>
        <strain evidence="13">MMolMol1</strain>
        <tissue evidence="13">Muscle</tissue>
    </source>
</reference>
<protein>
    <recommendedName>
        <fullName evidence="6">Probable E3 SUMO-protein ligase RNF212</fullName>
    </recommendedName>
    <alternativeName>
        <fullName evidence="8">Probable E3 SUMO-protein transferase RNF212</fullName>
    </alternativeName>
    <alternativeName>
        <fullName evidence="7">RING finger protein 212</fullName>
    </alternativeName>
</protein>